<dbReference type="OrthoDB" id="30736at2157"/>
<dbReference type="GeneID" id="97548034"/>
<dbReference type="GO" id="GO:0046872">
    <property type="term" value="F:metal ion binding"/>
    <property type="evidence" value="ECO:0007669"/>
    <property type="project" value="UniProtKB-KW"/>
</dbReference>
<comment type="caution">
    <text evidence="6">The sequence shown here is derived from an EMBL/GenBank/DDBJ whole genome shotgun (WGS) entry which is preliminary data.</text>
</comment>
<dbReference type="PANTHER" id="PTHR43524">
    <property type="entry name" value="RADICAL SAM SUPERFAMILY PROTEIN"/>
    <property type="match status" value="1"/>
</dbReference>
<dbReference type="PANTHER" id="PTHR43524:SF1">
    <property type="entry name" value="RADICAL SAM SUPERFAMILY PROTEIN"/>
    <property type="match status" value="1"/>
</dbReference>
<dbReference type="SFLD" id="SFLDG01067">
    <property type="entry name" value="SPASM/twitch_domain_containing"/>
    <property type="match status" value="1"/>
</dbReference>
<evidence type="ECO:0000313" key="6">
    <source>
        <dbReference type="EMBL" id="PWR72101.1"/>
    </source>
</evidence>
<dbReference type="RefSeq" id="WP_109968591.1">
    <property type="nucleotide sequence ID" value="NZ_CP176093.1"/>
</dbReference>
<keyword evidence="3" id="KW-0408">Iron</keyword>
<dbReference type="GO" id="GO:0051536">
    <property type="term" value="F:iron-sulfur cluster binding"/>
    <property type="evidence" value="ECO:0007669"/>
    <property type="project" value="UniProtKB-KW"/>
</dbReference>
<sequence>MSSQQIQYSTPVTGSASGHDPDWLPGFYTHILSQSITANIRKVVSIVGADPSLLLTATRLLSAQKKAARKREMLAAEGVQVPAVVMLSLTHQCNLACHGCYMRSLHPVMEPEMSSDEIRNLISQCVDLGVSFLVLAGGEPLVRKDDILMLAREFPLMTFAIYTNGLLIDDTLATKIGKYKNIVPILSIEGDREATDSRRADGVYEAAIRSFSLLRQNGNFFGCSVTVSSKNFTEVTSDRFVEDMISCGCRLITYVEYVPIGEGTSDLVLSQDQHNSLNNILSRFSDQYPVLVIGFPGDEEAFGGCLSAGRGFVHISPSGDLEPCPAAPISDVNVTKIPLREALKSDLLAKIRVNHHMLSESGGGCALWANRVWAQSLLVPGPGNPE</sequence>
<evidence type="ECO:0000313" key="7">
    <source>
        <dbReference type="Proteomes" id="UP000245657"/>
    </source>
</evidence>
<organism evidence="6 7">
    <name type="scientific">Methanospirillum lacunae</name>
    <dbReference type="NCBI Taxonomy" id="668570"/>
    <lineage>
        <taxon>Archaea</taxon>
        <taxon>Methanobacteriati</taxon>
        <taxon>Methanobacteriota</taxon>
        <taxon>Stenosarchaea group</taxon>
        <taxon>Methanomicrobia</taxon>
        <taxon>Methanomicrobiales</taxon>
        <taxon>Methanospirillaceae</taxon>
        <taxon>Methanospirillum</taxon>
    </lineage>
</organism>
<evidence type="ECO:0000259" key="5">
    <source>
        <dbReference type="PROSITE" id="PS51918"/>
    </source>
</evidence>
<dbReference type="PROSITE" id="PS51918">
    <property type="entry name" value="RADICAL_SAM"/>
    <property type="match status" value="1"/>
</dbReference>
<accession>A0A2V2N936</accession>
<keyword evidence="2" id="KW-0479">Metal-binding</keyword>
<dbReference type="InterPro" id="IPR058240">
    <property type="entry name" value="rSAM_sf"/>
</dbReference>
<evidence type="ECO:0000256" key="1">
    <source>
        <dbReference type="ARBA" id="ARBA00022691"/>
    </source>
</evidence>
<keyword evidence="7" id="KW-1185">Reference proteome</keyword>
<keyword evidence="1" id="KW-0949">S-adenosyl-L-methionine</keyword>
<evidence type="ECO:0000256" key="4">
    <source>
        <dbReference type="ARBA" id="ARBA00023014"/>
    </source>
</evidence>
<dbReference type="Gene3D" id="3.20.20.70">
    <property type="entry name" value="Aldolase class I"/>
    <property type="match status" value="1"/>
</dbReference>
<dbReference type="AlphaFoldDB" id="A0A2V2N936"/>
<dbReference type="InterPro" id="IPR007197">
    <property type="entry name" value="rSAM"/>
</dbReference>
<evidence type="ECO:0000256" key="3">
    <source>
        <dbReference type="ARBA" id="ARBA00023004"/>
    </source>
</evidence>
<gene>
    <name evidence="6" type="ORF">DK846_08915</name>
</gene>
<dbReference type="InterPro" id="IPR013785">
    <property type="entry name" value="Aldolase_TIM"/>
</dbReference>
<name>A0A2V2N936_9EURY</name>
<proteinExistence type="predicted"/>
<evidence type="ECO:0000256" key="2">
    <source>
        <dbReference type="ARBA" id="ARBA00022723"/>
    </source>
</evidence>
<dbReference type="SFLD" id="SFLDS00029">
    <property type="entry name" value="Radical_SAM"/>
    <property type="match status" value="1"/>
</dbReference>
<protein>
    <submittedName>
        <fullName evidence="6">Radical SAM protein</fullName>
    </submittedName>
</protein>
<dbReference type="EMBL" id="QGMY01000007">
    <property type="protein sequence ID" value="PWR72101.1"/>
    <property type="molecule type" value="Genomic_DNA"/>
</dbReference>
<dbReference type="GO" id="GO:0003824">
    <property type="term" value="F:catalytic activity"/>
    <property type="evidence" value="ECO:0007669"/>
    <property type="project" value="InterPro"/>
</dbReference>
<dbReference type="CDD" id="cd01335">
    <property type="entry name" value="Radical_SAM"/>
    <property type="match status" value="1"/>
</dbReference>
<reference evidence="6 7" key="1">
    <citation type="submission" date="2018-05" db="EMBL/GenBank/DDBJ databases">
        <title>Draft genome of Methanospirillum lacunae Ki8-1.</title>
        <authorList>
            <person name="Dueholm M.S."/>
            <person name="Nielsen P.H."/>
            <person name="Bakmann L.F."/>
            <person name="Otzen D.E."/>
        </authorList>
    </citation>
    <scope>NUCLEOTIDE SEQUENCE [LARGE SCALE GENOMIC DNA]</scope>
    <source>
        <strain evidence="6 7">Ki8-1</strain>
    </source>
</reference>
<keyword evidence="4" id="KW-0411">Iron-sulfur</keyword>
<feature type="domain" description="Radical SAM core" evidence="5">
    <location>
        <begin position="79"/>
        <end position="290"/>
    </location>
</feature>
<dbReference type="SUPFAM" id="SSF102114">
    <property type="entry name" value="Radical SAM enzymes"/>
    <property type="match status" value="1"/>
</dbReference>
<dbReference type="Pfam" id="PF04055">
    <property type="entry name" value="Radical_SAM"/>
    <property type="match status" value="1"/>
</dbReference>
<dbReference type="Proteomes" id="UP000245657">
    <property type="component" value="Unassembled WGS sequence"/>
</dbReference>